<keyword evidence="7 10" id="KW-0234">DNA repair</keyword>
<keyword evidence="13" id="KW-1185">Reference proteome</keyword>
<evidence type="ECO:0000256" key="3">
    <source>
        <dbReference type="ARBA" id="ARBA00022741"/>
    </source>
</evidence>
<dbReference type="InterPro" id="IPR045076">
    <property type="entry name" value="MutS"/>
</dbReference>
<dbReference type="InterPro" id="IPR005748">
    <property type="entry name" value="DNA_mismatch_repair_MutS"/>
</dbReference>
<dbReference type="Pfam" id="PF05192">
    <property type="entry name" value="MutS_III"/>
    <property type="match status" value="1"/>
</dbReference>
<evidence type="ECO:0000256" key="7">
    <source>
        <dbReference type="ARBA" id="ARBA00023204"/>
    </source>
</evidence>
<dbReference type="Proteomes" id="UP001501588">
    <property type="component" value="Unassembled WGS sequence"/>
</dbReference>
<dbReference type="Pfam" id="PF05188">
    <property type="entry name" value="MutS_II"/>
    <property type="match status" value="1"/>
</dbReference>
<evidence type="ECO:0000259" key="11">
    <source>
        <dbReference type="PROSITE" id="PS00486"/>
    </source>
</evidence>
<dbReference type="InterPro" id="IPR027417">
    <property type="entry name" value="P-loop_NTPase"/>
</dbReference>
<dbReference type="SUPFAM" id="SSF55271">
    <property type="entry name" value="DNA repair protein MutS, domain I"/>
    <property type="match status" value="1"/>
</dbReference>
<keyword evidence="4 10" id="KW-0227">DNA damage</keyword>
<keyword evidence="5" id="KW-0067">ATP-binding</keyword>
<sequence length="915" mass="95413">MDSPPAPALGPVPPAEGASPAMAQWFAAKAQHPDALLFFRMGDFFELFFADAEAASEALGLALSFRGEHRGQRVPMCGVPAHAHEAHLARLIRRGFRVAVCEQMETPEEAKKRKASTLRREVVRLVTPGTVTEDALLEAARPAWLLALAPGEGGAVGAAWLDVSTGAFETESLPAAADLPGLLARLEPAELLAPPDLAAVLPALAGERATEAVPPRDAPGLVAAAYGVATLDGFGAYTAAEVSAAAMALDYVRTTQRGGPEALAHLSRPMPRGTKGVLQMDAATRRSLEILRSERGDTRDCLLGAVDRTLTAAGGRELASRLACPLAEAGPVLARHDAVAALLASAPLRTAVRDALRGAPDMARALGRLSLDRFAPRDLAAIRDGLGRAAAGAAALEAAGPALPPLLREAAAALRPEPDPAPELGRALVETLPARLDDPGLVAAGYDGQLDGLRRLRDDARGAIAAMQLDLAQAWGVASLKVRHHQQFGYLAEVPAAAGEKLLREAPKGAAGPLAPVHRQTMANGHRFTCAALADLDRKLAEAGDAAAKRERQIARHLRGLCLGAAAGIGGAAAALAEVDVHAAAAALAAEGGWCRPEIVEDRPDFAVTAGRHPVVAAALARAGTKAGGGAFVPNDCDLSPGRRVCLLTGPNMAGKSTFLRQNALVAVLAQTGMFAPAESARLGLVDRLFSRVGAADDIAGGRSTFMVEMAETAAILNQAGPRSLVVLDEVGRGTATWDGLAVAWAVLEALHDRLRCRTIFATHFHELTALAGRLPELSLSTMRVREWRGQVVFLHSVGAGAAERSWGLHVARLAGVPKAVLARAGAVLEALEERARGLEPLSEELPLLSRAAAPAVEPEPEEVSEGRHHPALEALAVLDPDALSPREAQEALYRLRSMLDDAVFAPQHALSSPG</sequence>
<dbReference type="PROSITE" id="PS00486">
    <property type="entry name" value="DNA_MISMATCH_REPAIR_2"/>
    <property type="match status" value="1"/>
</dbReference>
<protein>
    <recommendedName>
        <fullName evidence="2 9">DNA mismatch repair protein MutS</fullName>
    </recommendedName>
</protein>
<evidence type="ECO:0000256" key="6">
    <source>
        <dbReference type="ARBA" id="ARBA00023125"/>
    </source>
</evidence>
<accession>A0ABP3QHX0</accession>
<dbReference type="InterPro" id="IPR016151">
    <property type="entry name" value="DNA_mismatch_repair_MutS_N"/>
</dbReference>
<dbReference type="SUPFAM" id="SSF52540">
    <property type="entry name" value="P-loop containing nucleoside triphosphate hydrolases"/>
    <property type="match status" value="1"/>
</dbReference>
<name>A0ABP3QHX0_9PROT</name>
<dbReference type="Pfam" id="PF00488">
    <property type="entry name" value="MutS_V"/>
    <property type="match status" value="1"/>
</dbReference>
<keyword evidence="6 10" id="KW-0238">DNA-binding</keyword>
<comment type="function">
    <text evidence="8">This protein is involved in the repair of mismatches in DNA. It is possible that it carries out the mismatch recognition step. This protein has a weak ATPase activity.</text>
</comment>
<evidence type="ECO:0000313" key="12">
    <source>
        <dbReference type="EMBL" id="GAA0591105.1"/>
    </source>
</evidence>
<proteinExistence type="inferred from homology"/>
<dbReference type="EMBL" id="BAAAFZ010000050">
    <property type="protein sequence ID" value="GAA0591105.1"/>
    <property type="molecule type" value="Genomic_DNA"/>
</dbReference>
<evidence type="ECO:0000256" key="8">
    <source>
        <dbReference type="ARBA" id="ARBA00024647"/>
    </source>
</evidence>
<dbReference type="SMART" id="SM00533">
    <property type="entry name" value="MUTSd"/>
    <property type="match status" value="1"/>
</dbReference>
<dbReference type="Gene3D" id="3.30.420.110">
    <property type="entry name" value="MutS, connector domain"/>
    <property type="match status" value="1"/>
</dbReference>
<dbReference type="Pfam" id="PF05190">
    <property type="entry name" value="MutS_IV"/>
    <property type="match status" value="1"/>
</dbReference>
<evidence type="ECO:0000256" key="9">
    <source>
        <dbReference type="NCBIfam" id="TIGR01070"/>
    </source>
</evidence>
<evidence type="ECO:0000313" key="13">
    <source>
        <dbReference type="Proteomes" id="UP001501588"/>
    </source>
</evidence>
<dbReference type="SUPFAM" id="SSF48334">
    <property type="entry name" value="DNA repair protein MutS, domain III"/>
    <property type="match status" value="1"/>
</dbReference>
<evidence type="ECO:0000256" key="5">
    <source>
        <dbReference type="ARBA" id="ARBA00022840"/>
    </source>
</evidence>
<dbReference type="Gene3D" id="6.10.140.430">
    <property type="match status" value="1"/>
</dbReference>
<gene>
    <name evidence="12" type="primary">mutS</name>
    <name evidence="12" type="ORF">GCM10009416_31930</name>
</gene>
<evidence type="ECO:0000256" key="4">
    <source>
        <dbReference type="ARBA" id="ARBA00022763"/>
    </source>
</evidence>
<dbReference type="InterPro" id="IPR007696">
    <property type="entry name" value="DNA_mismatch_repair_MutS_core"/>
</dbReference>
<dbReference type="InterPro" id="IPR017261">
    <property type="entry name" value="DNA_mismatch_repair_MutS/MSH"/>
</dbReference>
<evidence type="ECO:0000256" key="1">
    <source>
        <dbReference type="ARBA" id="ARBA00006271"/>
    </source>
</evidence>
<evidence type="ECO:0000256" key="10">
    <source>
        <dbReference type="RuleBase" id="RU003756"/>
    </source>
</evidence>
<dbReference type="NCBIfam" id="TIGR01070">
    <property type="entry name" value="mutS1"/>
    <property type="match status" value="1"/>
</dbReference>
<evidence type="ECO:0000256" key="2">
    <source>
        <dbReference type="ARBA" id="ARBA00021982"/>
    </source>
</evidence>
<dbReference type="PANTHER" id="PTHR11361:SF34">
    <property type="entry name" value="DNA MISMATCH REPAIR PROTEIN MSH1, MITOCHONDRIAL"/>
    <property type="match status" value="1"/>
</dbReference>
<dbReference type="SMART" id="SM00534">
    <property type="entry name" value="MUTSac"/>
    <property type="match status" value="1"/>
</dbReference>
<dbReference type="RefSeq" id="WP_343896360.1">
    <property type="nucleotide sequence ID" value="NZ_BAAAFZ010000050.1"/>
</dbReference>
<comment type="similarity">
    <text evidence="1 10">Belongs to the DNA mismatch repair MutS family.</text>
</comment>
<dbReference type="PANTHER" id="PTHR11361">
    <property type="entry name" value="DNA MISMATCH REPAIR PROTEIN MUTS FAMILY MEMBER"/>
    <property type="match status" value="1"/>
</dbReference>
<dbReference type="Gene3D" id="1.10.1420.10">
    <property type="match status" value="2"/>
</dbReference>
<dbReference type="InterPro" id="IPR007695">
    <property type="entry name" value="DNA_mismatch_repair_MutS-lik_N"/>
</dbReference>
<dbReference type="PIRSF" id="PIRSF037677">
    <property type="entry name" value="DNA_mis_repair_Msh6"/>
    <property type="match status" value="1"/>
</dbReference>
<dbReference type="InterPro" id="IPR007861">
    <property type="entry name" value="DNA_mismatch_repair_MutS_clamp"/>
</dbReference>
<dbReference type="InterPro" id="IPR036678">
    <property type="entry name" value="MutS_con_dom_sf"/>
</dbReference>
<dbReference type="Gene3D" id="3.40.1170.10">
    <property type="entry name" value="DNA repair protein MutS, domain I"/>
    <property type="match status" value="1"/>
</dbReference>
<comment type="caution">
    <text evidence="12">The sequence shown here is derived from an EMBL/GenBank/DDBJ whole genome shotgun (WGS) entry which is preliminary data.</text>
</comment>
<keyword evidence="3 10" id="KW-0547">Nucleotide-binding</keyword>
<dbReference type="NCBIfam" id="NF003810">
    <property type="entry name" value="PRK05399.1"/>
    <property type="match status" value="1"/>
</dbReference>
<dbReference type="Gene3D" id="3.40.50.300">
    <property type="entry name" value="P-loop containing nucleotide triphosphate hydrolases"/>
    <property type="match status" value="1"/>
</dbReference>
<dbReference type="SUPFAM" id="SSF53150">
    <property type="entry name" value="DNA repair protein MutS, domain II"/>
    <property type="match status" value="1"/>
</dbReference>
<dbReference type="Pfam" id="PF01624">
    <property type="entry name" value="MutS_I"/>
    <property type="match status" value="1"/>
</dbReference>
<organism evidence="12 13">
    <name type="scientific">Craurococcus roseus</name>
    <dbReference type="NCBI Taxonomy" id="77585"/>
    <lineage>
        <taxon>Bacteria</taxon>
        <taxon>Pseudomonadati</taxon>
        <taxon>Pseudomonadota</taxon>
        <taxon>Alphaproteobacteria</taxon>
        <taxon>Acetobacterales</taxon>
        <taxon>Acetobacteraceae</taxon>
        <taxon>Craurococcus</taxon>
    </lineage>
</organism>
<dbReference type="InterPro" id="IPR007860">
    <property type="entry name" value="DNA_mmatch_repair_MutS_con_dom"/>
</dbReference>
<feature type="domain" description="DNA mismatch repair proteins mutS family" evidence="11">
    <location>
        <begin position="724"/>
        <end position="740"/>
    </location>
</feature>
<reference evidence="13" key="1">
    <citation type="journal article" date="2019" name="Int. J. Syst. Evol. Microbiol.">
        <title>The Global Catalogue of Microorganisms (GCM) 10K type strain sequencing project: providing services to taxonomists for standard genome sequencing and annotation.</title>
        <authorList>
            <consortium name="The Broad Institute Genomics Platform"/>
            <consortium name="The Broad Institute Genome Sequencing Center for Infectious Disease"/>
            <person name="Wu L."/>
            <person name="Ma J."/>
        </authorList>
    </citation>
    <scope>NUCLEOTIDE SEQUENCE [LARGE SCALE GENOMIC DNA]</scope>
    <source>
        <strain evidence="13">JCM 9933</strain>
    </source>
</reference>
<dbReference type="CDD" id="cd03284">
    <property type="entry name" value="ABC_MutS1"/>
    <property type="match status" value="1"/>
</dbReference>
<dbReference type="InterPro" id="IPR000432">
    <property type="entry name" value="DNA_mismatch_repair_MutS_C"/>
</dbReference>
<dbReference type="InterPro" id="IPR036187">
    <property type="entry name" value="DNA_mismatch_repair_MutS_sf"/>
</dbReference>